<evidence type="ECO:0000256" key="3">
    <source>
        <dbReference type="ARBA" id="ARBA00010358"/>
    </source>
</evidence>
<dbReference type="InterPro" id="IPR004961">
    <property type="entry name" value="Lipase_chaperone"/>
</dbReference>
<accession>A0A0J7JER7</accession>
<name>A0A0J7JER7_9GAMM</name>
<evidence type="ECO:0000256" key="7">
    <source>
        <dbReference type="ARBA" id="ARBA00022692"/>
    </source>
</evidence>
<feature type="region of interest" description="Disordered" evidence="17">
    <location>
        <begin position="50"/>
        <end position="83"/>
    </location>
</feature>
<feature type="compositionally biased region" description="Polar residues" evidence="17">
    <location>
        <begin position="65"/>
        <end position="83"/>
    </location>
</feature>
<evidence type="ECO:0000256" key="5">
    <source>
        <dbReference type="ARBA" id="ARBA00022475"/>
    </source>
</evidence>
<keyword evidence="10 16" id="KW-0443">Lipid metabolism</keyword>
<keyword evidence="8 16" id="KW-0442">Lipid degradation</keyword>
<dbReference type="SUPFAM" id="SSF158855">
    <property type="entry name" value="Lipase chaperone-like"/>
    <property type="match status" value="1"/>
</dbReference>
<keyword evidence="12 16" id="KW-0143">Chaperone</keyword>
<protein>
    <recommendedName>
        <fullName evidence="4 16">Lipase chaperone</fullName>
    </recommendedName>
    <alternativeName>
        <fullName evidence="16">Lipase activator protein</fullName>
    </alternativeName>
    <alternativeName>
        <fullName evidence="15 16">Lipase foldase</fullName>
    </alternativeName>
    <alternativeName>
        <fullName evidence="13 16">Lipase helper protein</fullName>
    </alternativeName>
    <alternativeName>
        <fullName evidence="14 16">Lipase modulator</fullName>
    </alternativeName>
</protein>
<dbReference type="GO" id="GO:0016042">
    <property type="term" value="P:lipid catabolic process"/>
    <property type="evidence" value="ECO:0007669"/>
    <property type="project" value="UniProtKB-UniRule"/>
</dbReference>
<evidence type="ECO:0000256" key="10">
    <source>
        <dbReference type="ARBA" id="ARBA00023098"/>
    </source>
</evidence>
<dbReference type="Proteomes" id="UP000036102">
    <property type="component" value="Unassembled WGS sequence"/>
</dbReference>
<keyword evidence="6 16" id="KW-0997">Cell inner membrane</keyword>
<dbReference type="AlphaFoldDB" id="A0A0J7JER7"/>
<evidence type="ECO:0000256" key="12">
    <source>
        <dbReference type="ARBA" id="ARBA00023186"/>
    </source>
</evidence>
<evidence type="ECO:0000256" key="11">
    <source>
        <dbReference type="ARBA" id="ARBA00023136"/>
    </source>
</evidence>
<evidence type="ECO:0000256" key="14">
    <source>
        <dbReference type="ARBA" id="ARBA00031542"/>
    </source>
</evidence>
<keyword evidence="9 16" id="KW-1133">Transmembrane helix</keyword>
<evidence type="ECO:0000256" key="1">
    <source>
        <dbReference type="ARBA" id="ARBA00003280"/>
    </source>
</evidence>
<proteinExistence type="inferred from homology"/>
<evidence type="ECO:0000313" key="18">
    <source>
        <dbReference type="EMBL" id="KMQ76622.1"/>
    </source>
</evidence>
<evidence type="ECO:0000256" key="6">
    <source>
        <dbReference type="ARBA" id="ARBA00022519"/>
    </source>
</evidence>
<gene>
    <name evidence="16" type="primary">lifO</name>
    <name evidence="18" type="ORF">Msub_12836</name>
</gene>
<evidence type="ECO:0000256" key="17">
    <source>
        <dbReference type="SAM" id="MobiDB-lite"/>
    </source>
</evidence>
<comment type="similarity">
    <text evidence="3 16">Belongs to the lipase chaperone family.</text>
</comment>
<evidence type="ECO:0000313" key="19">
    <source>
        <dbReference type="Proteomes" id="UP000036102"/>
    </source>
</evidence>
<dbReference type="GO" id="GO:0005886">
    <property type="term" value="C:plasma membrane"/>
    <property type="evidence" value="ECO:0007669"/>
    <property type="project" value="UniProtKB-SubCell"/>
</dbReference>
<evidence type="ECO:0000256" key="9">
    <source>
        <dbReference type="ARBA" id="ARBA00022989"/>
    </source>
</evidence>
<dbReference type="GO" id="GO:0006457">
    <property type="term" value="P:protein folding"/>
    <property type="evidence" value="ECO:0007669"/>
    <property type="project" value="UniProtKB-UniRule"/>
</dbReference>
<comment type="caution">
    <text evidence="18">The sequence shown here is derived from an EMBL/GenBank/DDBJ whole genome shotgun (WGS) entry which is preliminary data.</text>
</comment>
<keyword evidence="11 16" id="KW-0472">Membrane</keyword>
<comment type="function">
    <text evidence="1 16">May be involved in the folding of the extracellular lipase during its passage through the periplasm.</text>
</comment>
<dbReference type="EMBL" id="LFBU01000001">
    <property type="protein sequence ID" value="KMQ76622.1"/>
    <property type="molecule type" value="Genomic_DNA"/>
</dbReference>
<dbReference type="HAMAP" id="MF_00790">
    <property type="entry name" value="Lipase_chap"/>
    <property type="match status" value="1"/>
</dbReference>
<keyword evidence="5 16" id="KW-1003">Cell membrane</keyword>
<reference evidence="18 19" key="1">
    <citation type="submission" date="2015-06" db="EMBL/GenBank/DDBJ databases">
        <title>Marinobacter subterrani, a genetically tractable neutrophilic iron-oxidizing strain isolated from the Soudan Iron Mine.</title>
        <authorList>
            <person name="Bonis B.M."/>
            <person name="Gralnick J.A."/>
        </authorList>
    </citation>
    <scope>NUCLEOTIDE SEQUENCE [LARGE SCALE GENOMIC DNA]</scope>
    <source>
        <strain evidence="18 19">JG233</strain>
    </source>
</reference>
<evidence type="ECO:0000256" key="13">
    <source>
        <dbReference type="ARBA" id="ARBA00030948"/>
    </source>
</evidence>
<dbReference type="Pfam" id="PF03280">
    <property type="entry name" value="Lipase_chap"/>
    <property type="match status" value="1"/>
</dbReference>
<keyword evidence="7 16" id="KW-0812">Transmembrane</keyword>
<keyword evidence="19" id="KW-1185">Reference proteome</keyword>
<organism evidence="18 19">
    <name type="scientific">Marinobacter subterrani</name>
    <dbReference type="NCBI Taxonomy" id="1658765"/>
    <lineage>
        <taxon>Bacteria</taxon>
        <taxon>Pseudomonadati</taxon>
        <taxon>Pseudomonadota</taxon>
        <taxon>Gammaproteobacteria</taxon>
        <taxon>Pseudomonadales</taxon>
        <taxon>Marinobacteraceae</taxon>
        <taxon>Marinobacter</taxon>
    </lineage>
</organism>
<comment type="subcellular location">
    <subcellularLocation>
        <location evidence="2">Cell inner membrane</location>
        <topology evidence="2">Single-pass membrane protein</topology>
        <orientation evidence="2">Periplasmic side</orientation>
    </subcellularLocation>
</comment>
<evidence type="ECO:0000256" key="2">
    <source>
        <dbReference type="ARBA" id="ARBA00004383"/>
    </source>
</evidence>
<evidence type="ECO:0000256" key="15">
    <source>
        <dbReference type="ARBA" id="ARBA00033028"/>
    </source>
</evidence>
<dbReference type="PATRIC" id="fig|1658765.3.peg.2859"/>
<dbReference type="STRING" id="1658765.Msub_12836"/>
<evidence type="ECO:0000256" key="4">
    <source>
        <dbReference type="ARBA" id="ARBA00019692"/>
    </source>
</evidence>
<dbReference type="OrthoDB" id="7025807at2"/>
<evidence type="ECO:0000256" key="16">
    <source>
        <dbReference type="HAMAP-Rule" id="MF_00790"/>
    </source>
</evidence>
<sequence length="343" mass="38145">MKYLIRFCLTLPLIIAAGIAFWLLNAGPQQTGATADNPVATEQLAVAPATARSGPMPAPSDLVSKVSSNAAPESLPPSLTGTSVPGGWARTDRLGNLIPTPHLRQMFEYFLSALGEESLEQLVGRIKATLSVLEEPARSQAVVTLGAYLDYKLAVSELEQSYGDAAPMGPEEMQRRMAEIHALRRSWLDAETAEVFFAADEAIDRLQLEKRRIAANDSLTAEEQAEALRQAESALPEPLRKAREQTRQFAEYEQIRQQLADDPRALEAWRRETFGADAAGRLAQLERDQQAWDERWQAYARERDRLLSSGLAAPEREAALDRLRARHFNETERIRAEALDSIR</sequence>
<evidence type="ECO:0000256" key="8">
    <source>
        <dbReference type="ARBA" id="ARBA00022963"/>
    </source>
</evidence>
<dbReference type="GO" id="GO:0051082">
    <property type="term" value="F:unfolded protein binding"/>
    <property type="evidence" value="ECO:0007669"/>
    <property type="project" value="UniProtKB-UniRule"/>
</dbReference>
<dbReference type="RefSeq" id="WP_048496563.1">
    <property type="nucleotide sequence ID" value="NZ_LFBU01000001.1"/>
</dbReference>